<dbReference type="EMBL" id="DUGH01000092">
    <property type="protein sequence ID" value="HIH16494.1"/>
    <property type="molecule type" value="Genomic_DNA"/>
</dbReference>
<comment type="caution">
    <text evidence="3">The sequence shown here is derived from an EMBL/GenBank/DDBJ whole genome shotgun (WGS) entry which is preliminary data.</text>
</comment>
<keyword evidence="1" id="KW-0472">Membrane</keyword>
<dbReference type="Proteomes" id="UP000564964">
    <property type="component" value="Unassembled WGS sequence"/>
</dbReference>
<organism evidence="3 5">
    <name type="scientific">Candidatus Iainarchaeum sp</name>
    <dbReference type="NCBI Taxonomy" id="3101447"/>
    <lineage>
        <taxon>Archaea</taxon>
        <taxon>Candidatus Iainarchaeota</taxon>
        <taxon>Candidatus Iainarchaeia</taxon>
        <taxon>Candidatus Iainarchaeales</taxon>
        <taxon>Candidatus Iainarchaeaceae</taxon>
        <taxon>Candidatus Iainarchaeum</taxon>
    </lineage>
</organism>
<evidence type="ECO:0000313" key="4">
    <source>
        <dbReference type="EMBL" id="MBS3062987.1"/>
    </source>
</evidence>
<keyword evidence="1" id="KW-0812">Transmembrane</keyword>
<keyword evidence="1" id="KW-1133">Transmembrane helix</keyword>
<name>A0A7J4JGQ1_9ARCH</name>
<accession>A0A7J4JGQ1</accession>
<feature type="transmembrane region" description="Helical" evidence="1">
    <location>
        <begin position="13"/>
        <end position="34"/>
    </location>
</feature>
<evidence type="ECO:0000256" key="1">
    <source>
        <dbReference type="SAM" id="Phobius"/>
    </source>
</evidence>
<gene>
    <name evidence="3" type="ORF">HA252_03770</name>
    <name evidence="4" type="ORF">J4203_03885</name>
</gene>
<sequence>MQLYSYQTNNPKLVGALFLVVGLVFAGLGGYFLYKEQTTPWVSIDARVVESSVFEDRSTGRSGSSVTWGNTLKYSFTFEGKDYTNAFNSPSSSDYGAAQRYTDEHLSGTPIQVKVNPADPYDSHPADALLGGMGLAMMIFLGMGIGFALIGAAVLFLGVAPAAGQNL</sequence>
<reference evidence="5" key="1">
    <citation type="journal article" date="2020" name="bioRxiv">
        <title>A rank-normalized archaeal taxonomy based on genome phylogeny resolves widespread incomplete and uneven classifications.</title>
        <authorList>
            <person name="Rinke C."/>
            <person name="Chuvochina M."/>
            <person name="Mussig A.J."/>
            <person name="Chaumeil P.-A."/>
            <person name="Waite D.W."/>
            <person name="Whitman W.B."/>
            <person name="Parks D.H."/>
            <person name="Hugenholtz P."/>
        </authorList>
    </citation>
    <scope>NUCLEOTIDE SEQUENCE [LARGE SCALE GENOMIC DNA]</scope>
</reference>
<reference evidence="4" key="2">
    <citation type="submission" date="2021-03" db="EMBL/GenBank/DDBJ databases">
        <authorList>
            <person name="Jaffe A."/>
        </authorList>
    </citation>
    <scope>NUCLEOTIDE SEQUENCE</scope>
    <source>
        <strain evidence="4">RIFCSPLOWO2_01_FULL_58_19</strain>
    </source>
</reference>
<feature type="transmembrane region" description="Helical" evidence="1">
    <location>
        <begin position="139"/>
        <end position="163"/>
    </location>
</feature>
<dbReference type="AlphaFoldDB" id="A0A7J4JGQ1"/>
<evidence type="ECO:0000259" key="2">
    <source>
        <dbReference type="Pfam" id="PF12158"/>
    </source>
</evidence>
<evidence type="ECO:0000313" key="3">
    <source>
        <dbReference type="EMBL" id="HIH16494.1"/>
    </source>
</evidence>
<dbReference type="EMBL" id="JAGVWE010000003">
    <property type="protein sequence ID" value="MBS3062987.1"/>
    <property type="molecule type" value="Genomic_DNA"/>
</dbReference>
<protein>
    <submittedName>
        <fullName evidence="3">DUF3592 domain-containing protein</fullName>
    </submittedName>
</protein>
<reference evidence="4" key="3">
    <citation type="submission" date="2021-05" db="EMBL/GenBank/DDBJ databases">
        <title>Protein family content uncovers lineage relationships and bacterial pathway maintenance mechanisms in DPANN archaea.</title>
        <authorList>
            <person name="Castelle C.J."/>
            <person name="Meheust R."/>
            <person name="Jaffe A.L."/>
            <person name="Seitz K."/>
            <person name="Gong X."/>
            <person name="Baker B.J."/>
            <person name="Banfield J.F."/>
        </authorList>
    </citation>
    <scope>NUCLEOTIDE SEQUENCE</scope>
    <source>
        <strain evidence="4">RIFCSPLOWO2_01_FULL_58_19</strain>
    </source>
</reference>
<dbReference type="Pfam" id="PF12158">
    <property type="entry name" value="DUF3592"/>
    <property type="match status" value="1"/>
</dbReference>
<proteinExistence type="predicted"/>
<dbReference type="Proteomes" id="UP000678237">
    <property type="component" value="Unassembled WGS sequence"/>
</dbReference>
<feature type="domain" description="DUF3592" evidence="2">
    <location>
        <begin position="46"/>
        <end position="123"/>
    </location>
</feature>
<dbReference type="InterPro" id="IPR021994">
    <property type="entry name" value="DUF3592"/>
</dbReference>
<evidence type="ECO:0000313" key="5">
    <source>
        <dbReference type="Proteomes" id="UP000564964"/>
    </source>
</evidence>